<evidence type="ECO:0000256" key="1">
    <source>
        <dbReference type="SAM" id="MobiDB-lite"/>
    </source>
</evidence>
<dbReference type="OrthoDB" id="10442308at2759"/>
<dbReference type="Proteomes" id="UP000435112">
    <property type="component" value="Unassembled WGS sequence"/>
</dbReference>
<reference evidence="2 3" key="1">
    <citation type="submission" date="2018-09" db="EMBL/GenBank/DDBJ databases">
        <title>Genomic investigation of the strawberry pathogen Phytophthora fragariae indicates pathogenicity is determined by transcriptional variation in three key races.</title>
        <authorList>
            <person name="Adams T.M."/>
            <person name="Armitage A.D."/>
            <person name="Sobczyk M.K."/>
            <person name="Bates H.J."/>
            <person name="Dunwell J.M."/>
            <person name="Nellist C.F."/>
            <person name="Harrison R.J."/>
        </authorList>
    </citation>
    <scope>NUCLEOTIDE SEQUENCE [LARGE SCALE GENOMIC DNA]</scope>
    <source>
        <strain evidence="2 3">SCRP324</strain>
    </source>
</reference>
<gene>
    <name evidence="2" type="ORF">PR002_g8756</name>
</gene>
<dbReference type="EMBL" id="QXFU01000450">
    <property type="protein sequence ID" value="KAE9033264.1"/>
    <property type="molecule type" value="Genomic_DNA"/>
</dbReference>
<comment type="caution">
    <text evidence="2">The sequence shown here is derived from an EMBL/GenBank/DDBJ whole genome shotgun (WGS) entry which is preliminary data.</text>
</comment>
<feature type="region of interest" description="Disordered" evidence="1">
    <location>
        <begin position="49"/>
        <end position="70"/>
    </location>
</feature>
<evidence type="ECO:0000313" key="3">
    <source>
        <dbReference type="Proteomes" id="UP000435112"/>
    </source>
</evidence>
<dbReference type="AlphaFoldDB" id="A0A6A3MKL9"/>
<evidence type="ECO:0000313" key="2">
    <source>
        <dbReference type="EMBL" id="KAE9033264.1"/>
    </source>
</evidence>
<sequence>MTAMMSAITVPMVAANAMPALSLSVGMRHTGMTMSAMKMIQNVWLNESGNSTSSRVLPSTRKAHGDRRHTPICESVVKKKRPHFPRAHSPRSPYVLTTTATRATLGTA</sequence>
<organism evidence="2 3">
    <name type="scientific">Phytophthora rubi</name>
    <dbReference type="NCBI Taxonomy" id="129364"/>
    <lineage>
        <taxon>Eukaryota</taxon>
        <taxon>Sar</taxon>
        <taxon>Stramenopiles</taxon>
        <taxon>Oomycota</taxon>
        <taxon>Peronosporomycetes</taxon>
        <taxon>Peronosporales</taxon>
        <taxon>Peronosporaceae</taxon>
        <taxon>Phytophthora</taxon>
    </lineage>
</organism>
<name>A0A6A3MKL9_9STRA</name>
<accession>A0A6A3MKL9</accession>
<proteinExistence type="predicted"/>
<protein>
    <submittedName>
        <fullName evidence="2">Uncharacterized protein</fullName>
    </submittedName>
</protein>